<dbReference type="EMBL" id="SULG01000005">
    <property type="protein sequence ID" value="TLD43256.1"/>
    <property type="molecule type" value="Genomic_DNA"/>
</dbReference>
<comment type="caution">
    <text evidence="1">The sequence shown here is derived from an EMBL/GenBank/DDBJ whole genome shotgun (WGS) entry which is preliminary data.</text>
</comment>
<accession>A0A533QER2</accession>
<name>A0A533QER2_9BACT</name>
<dbReference type="AlphaFoldDB" id="A0A533QER2"/>
<protein>
    <submittedName>
        <fullName evidence="1">Uncharacterized protein</fullName>
    </submittedName>
</protein>
<evidence type="ECO:0000313" key="1">
    <source>
        <dbReference type="EMBL" id="TLD43256.1"/>
    </source>
</evidence>
<proteinExistence type="predicted"/>
<reference evidence="1 2" key="1">
    <citation type="submission" date="2019-04" db="EMBL/GenBank/DDBJ databases">
        <title>Genome of a novel bacterium Candidatus Jettenia ecosi reconstructed from metagenome of an anammox bioreactor.</title>
        <authorList>
            <person name="Mardanov A.V."/>
            <person name="Beletsky A.V."/>
            <person name="Ravin N.V."/>
            <person name="Botchkova E.A."/>
            <person name="Litti Y.V."/>
            <person name="Nozhevnikova A.N."/>
        </authorList>
    </citation>
    <scope>NUCLEOTIDE SEQUENCE [LARGE SCALE GENOMIC DNA]</scope>
    <source>
        <strain evidence="1">J2</strain>
    </source>
</reference>
<gene>
    <name evidence="1" type="ORF">JETT_0425</name>
</gene>
<organism evidence="1 2">
    <name type="scientific">Candidatus Jettenia ecosi</name>
    <dbReference type="NCBI Taxonomy" id="2494326"/>
    <lineage>
        <taxon>Bacteria</taxon>
        <taxon>Pseudomonadati</taxon>
        <taxon>Planctomycetota</taxon>
        <taxon>Candidatus Brocadiia</taxon>
        <taxon>Candidatus Brocadiales</taxon>
        <taxon>Candidatus Brocadiaceae</taxon>
        <taxon>Candidatus Jettenia</taxon>
    </lineage>
</organism>
<evidence type="ECO:0000313" key="2">
    <source>
        <dbReference type="Proteomes" id="UP000319783"/>
    </source>
</evidence>
<sequence length="62" mass="7052">MKAGYPEREGSIEKVSIPYRFNERRGEVKESPSTVLFQFLIGSMKVFAIFADQFAETGFNSL</sequence>
<dbReference type="Proteomes" id="UP000319783">
    <property type="component" value="Unassembled WGS sequence"/>
</dbReference>